<reference evidence="1 2" key="1">
    <citation type="submission" date="2019-07" db="EMBL/GenBank/DDBJ databases">
        <title>Whole genome shotgun sequence of Segetibacter aerophilus NBRC 106135.</title>
        <authorList>
            <person name="Hosoyama A."/>
            <person name="Uohara A."/>
            <person name="Ohji S."/>
            <person name="Ichikawa N."/>
        </authorList>
    </citation>
    <scope>NUCLEOTIDE SEQUENCE [LARGE SCALE GENOMIC DNA]</scope>
    <source>
        <strain evidence="1 2">NBRC 106135</strain>
    </source>
</reference>
<comment type="caution">
    <text evidence="1">The sequence shown here is derived from an EMBL/GenBank/DDBJ whole genome shotgun (WGS) entry which is preliminary data.</text>
</comment>
<name>A0A512BA03_9BACT</name>
<evidence type="ECO:0000313" key="2">
    <source>
        <dbReference type="Proteomes" id="UP000321513"/>
    </source>
</evidence>
<keyword evidence="2" id="KW-1185">Reference proteome</keyword>
<dbReference type="Proteomes" id="UP000321513">
    <property type="component" value="Unassembled WGS sequence"/>
</dbReference>
<gene>
    <name evidence="1" type="ORF">SAE01_11430</name>
</gene>
<organism evidence="1 2">
    <name type="scientific">Segetibacter aerophilus</name>
    <dbReference type="NCBI Taxonomy" id="670293"/>
    <lineage>
        <taxon>Bacteria</taxon>
        <taxon>Pseudomonadati</taxon>
        <taxon>Bacteroidota</taxon>
        <taxon>Chitinophagia</taxon>
        <taxon>Chitinophagales</taxon>
        <taxon>Chitinophagaceae</taxon>
        <taxon>Segetibacter</taxon>
    </lineage>
</organism>
<evidence type="ECO:0000313" key="1">
    <source>
        <dbReference type="EMBL" id="GEO08647.1"/>
    </source>
</evidence>
<dbReference type="EMBL" id="BJYT01000002">
    <property type="protein sequence ID" value="GEO08647.1"/>
    <property type="molecule type" value="Genomic_DNA"/>
</dbReference>
<dbReference type="RefSeq" id="WP_147202697.1">
    <property type="nucleotide sequence ID" value="NZ_BJYT01000002.1"/>
</dbReference>
<dbReference type="AlphaFoldDB" id="A0A512BA03"/>
<protein>
    <submittedName>
        <fullName evidence="1">Uncharacterized protein</fullName>
    </submittedName>
</protein>
<proteinExistence type="predicted"/>
<accession>A0A512BA03</accession>
<sequence length="217" mass="24373">MIKWVARLAFLTILLGLIGSILILSDVFKPGGEKKLAPKVNDTLIHRATTDTPKIILQEKHLENVDTTPLPPPIIPPKKEDTIKKIAVVIDTPKKADTAKVLKQEAKKKIDKADTPVKAKKSEVVKKPRKVKLFTQSELQRLVFRINTFKAKNRISANCVQMHITEQGYSKRTLSQIETYLKSKHFSIAGREVIAKEVYGIQIKRAGTCTRIIIGSF</sequence>